<organism evidence="13 14">
    <name type="scientific">Hemibagrus wyckioides</name>
    <dbReference type="NCBI Taxonomy" id="337641"/>
    <lineage>
        <taxon>Eukaryota</taxon>
        <taxon>Metazoa</taxon>
        <taxon>Chordata</taxon>
        <taxon>Craniata</taxon>
        <taxon>Vertebrata</taxon>
        <taxon>Euteleostomi</taxon>
        <taxon>Actinopterygii</taxon>
        <taxon>Neopterygii</taxon>
        <taxon>Teleostei</taxon>
        <taxon>Ostariophysi</taxon>
        <taxon>Siluriformes</taxon>
        <taxon>Bagridae</taxon>
        <taxon>Hemibagrus</taxon>
    </lineage>
</organism>
<evidence type="ECO:0000256" key="7">
    <source>
        <dbReference type="ARBA" id="ARBA00023157"/>
    </source>
</evidence>
<reference evidence="13 14" key="1">
    <citation type="submission" date="2021-06" db="EMBL/GenBank/DDBJ databases">
        <title>Chromosome-level genome assembly of the red-tail catfish (Hemibagrus wyckioides).</title>
        <authorList>
            <person name="Shao F."/>
        </authorList>
    </citation>
    <scope>NUCLEOTIDE SEQUENCE [LARGE SCALE GENOMIC DNA]</scope>
    <source>
        <strain evidence="13">EC202008001</strain>
        <tissue evidence="13">Blood</tissue>
    </source>
</reference>
<dbReference type="Gene3D" id="2.60.40.10">
    <property type="entry name" value="Immunoglobulins"/>
    <property type="match status" value="1"/>
</dbReference>
<dbReference type="PANTHER" id="PTHR25466:SF14">
    <property type="entry name" value="BUTYROPHILIN SUBFAMILY 2 MEMBER A2-LIKE-RELATED"/>
    <property type="match status" value="1"/>
</dbReference>
<dbReference type="InterPro" id="IPR013783">
    <property type="entry name" value="Ig-like_fold"/>
</dbReference>
<dbReference type="InterPro" id="IPR051713">
    <property type="entry name" value="T-cell_Activation_Regulation"/>
</dbReference>
<dbReference type="PANTHER" id="PTHR25466">
    <property type="entry name" value="T-LYMPHOCYTE ACTIVATION ANTIGEN"/>
    <property type="match status" value="1"/>
</dbReference>
<dbReference type="Proteomes" id="UP000824219">
    <property type="component" value="Linkage Group LG28"/>
</dbReference>
<keyword evidence="10" id="KW-0393">Immunoglobulin domain</keyword>
<keyword evidence="2" id="KW-1003">Cell membrane</keyword>
<keyword evidence="14" id="KW-1185">Reference proteome</keyword>
<evidence type="ECO:0000256" key="11">
    <source>
        <dbReference type="SAM" id="Phobius"/>
    </source>
</evidence>
<dbReference type="GO" id="GO:0042102">
    <property type="term" value="P:positive regulation of T cell proliferation"/>
    <property type="evidence" value="ECO:0007669"/>
    <property type="project" value="TreeGrafter"/>
</dbReference>
<evidence type="ECO:0000256" key="8">
    <source>
        <dbReference type="ARBA" id="ARBA00023170"/>
    </source>
</evidence>
<dbReference type="SUPFAM" id="SSF48726">
    <property type="entry name" value="Immunoglobulin"/>
    <property type="match status" value="1"/>
</dbReference>
<protein>
    <recommendedName>
        <fullName evidence="12">Ig-like domain-containing protein</fullName>
    </recommendedName>
</protein>
<evidence type="ECO:0000256" key="1">
    <source>
        <dbReference type="ARBA" id="ARBA00004251"/>
    </source>
</evidence>
<evidence type="ECO:0000256" key="9">
    <source>
        <dbReference type="ARBA" id="ARBA00023180"/>
    </source>
</evidence>
<name>A0A9D3N1D8_9TELE</name>
<comment type="caution">
    <text evidence="13">The sequence shown here is derived from an EMBL/GenBank/DDBJ whole genome shotgun (WGS) entry which is preliminary data.</text>
</comment>
<feature type="transmembrane region" description="Helical" evidence="11">
    <location>
        <begin position="131"/>
        <end position="156"/>
    </location>
</feature>
<dbReference type="InterPro" id="IPR036179">
    <property type="entry name" value="Ig-like_dom_sf"/>
</dbReference>
<dbReference type="EMBL" id="JAHKSW010000028">
    <property type="protein sequence ID" value="KAG7314756.1"/>
    <property type="molecule type" value="Genomic_DNA"/>
</dbReference>
<evidence type="ECO:0000313" key="14">
    <source>
        <dbReference type="Proteomes" id="UP000824219"/>
    </source>
</evidence>
<keyword evidence="9" id="KW-0325">Glycoprotein</keyword>
<dbReference type="GO" id="GO:0031295">
    <property type="term" value="P:T cell costimulation"/>
    <property type="evidence" value="ECO:0007669"/>
    <property type="project" value="TreeGrafter"/>
</dbReference>
<dbReference type="GO" id="GO:0071222">
    <property type="term" value="P:cellular response to lipopolysaccharide"/>
    <property type="evidence" value="ECO:0007669"/>
    <property type="project" value="TreeGrafter"/>
</dbReference>
<keyword evidence="6 11" id="KW-0472">Membrane</keyword>
<accession>A0A9D3N1D8</accession>
<keyword evidence="4" id="KW-0732">Signal</keyword>
<keyword evidence="8" id="KW-0675">Receptor</keyword>
<gene>
    <name evidence="13" type="ORF">KOW79_022059</name>
</gene>
<evidence type="ECO:0000256" key="4">
    <source>
        <dbReference type="ARBA" id="ARBA00022729"/>
    </source>
</evidence>
<evidence type="ECO:0000256" key="2">
    <source>
        <dbReference type="ARBA" id="ARBA00022475"/>
    </source>
</evidence>
<keyword evidence="7" id="KW-1015">Disulfide bond</keyword>
<dbReference type="GO" id="GO:0006955">
    <property type="term" value="P:immune response"/>
    <property type="evidence" value="ECO:0007669"/>
    <property type="project" value="TreeGrafter"/>
</dbReference>
<evidence type="ECO:0000256" key="6">
    <source>
        <dbReference type="ARBA" id="ARBA00023136"/>
    </source>
</evidence>
<dbReference type="PROSITE" id="PS50835">
    <property type="entry name" value="IG_LIKE"/>
    <property type="match status" value="1"/>
</dbReference>
<comment type="subcellular location">
    <subcellularLocation>
        <location evidence="1">Cell membrane</location>
        <topology evidence="1">Single-pass type I membrane protein</topology>
    </subcellularLocation>
</comment>
<feature type="domain" description="Ig-like" evidence="12">
    <location>
        <begin position="25"/>
        <end position="125"/>
    </location>
</feature>
<sequence>MFVKGEHLCKDKLLKRSNVSTELRSDVLLPCDFDPALLGSDKTADIAVQWRQINTTSHGLLEISLQGEAMFWNNKKGRIKHFPKLSESGNFSLLLQKVQPYDLSLYTCELFNGTSSIGCQEIELQNENPQLIWIIAGVLAGGTVLLAVLTTCLLCAKRKPQPHPESVQGNCPYDNPIYDTYHNTVQVSHGSDAAHVEENPIYETVWNSRGSM</sequence>
<proteinExistence type="predicted"/>
<evidence type="ECO:0000256" key="3">
    <source>
        <dbReference type="ARBA" id="ARBA00022692"/>
    </source>
</evidence>
<dbReference type="AlphaFoldDB" id="A0A9D3N1D8"/>
<dbReference type="OrthoDB" id="9898017at2759"/>
<dbReference type="GO" id="GO:0007166">
    <property type="term" value="P:cell surface receptor signaling pathway"/>
    <property type="evidence" value="ECO:0007669"/>
    <property type="project" value="TreeGrafter"/>
</dbReference>
<evidence type="ECO:0000313" key="13">
    <source>
        <dbReference type="EMBL" id="KAG7314756.1"/>
    </source>
</evidence>
<dbReference type="InterPro" id="IPR007110">
    <property type="entry name" value="Ig-like_dom"/>
</dbReference>
<keyword evidence="3 11" id="KW-0812">Transmembrane</keyword>
<evidence type="ECO:0000256" key="5">
    <source>
        <dbReference type="ARBA" id="ARBA00022989"/>
    </source>
</evidence>
<evidence type="ECO:0000259" key="12">
    <source>
        <dbReference type="PROSITE" id="PS50835"/>
    </source>
</evidence>
<keyword evidence="5 11" id="KW-1133">Transmembrane helix</keyword>
<evidence type="ECO:0000256" key="10">
    <source>
        <dbReference type="ARBA" id="ARBA00023319"/>
    </source>
</evidence>
<dbReference type="GO" id="GO:0042130">
    <property type="term" value="P:negative regulation of T cell proliferation"/>
    <property type="evidence" value="ECO:0007669"/>
    <property type="project" value="TreeGrafter"/>
</dbReference>
<dbReference type="GO" id="GO:0009897">
    <property type="term" value="C:external side of plasma membrane"/>
    <property type="evidence" value="ECO:0007669"/>
    <property type="project" value="TreeGrafter"/>
</dbReference>